<evidence type="ECO:0000256" key="3">
    <source>
        <dbReference type="ARBA" id="ARBA00022946"/>
    </source>
</evidence>
<dbReference type="OrthoDB" id="5977625at2759"/>
<dbReference type="GeneTree" id="ENSGT00390000010239"/>
<dbReference type="Ensembl" id="ENSPKIT00000033461.1">
    <property type="protein sequence ID" value="ENSPKIP00000009356.1"/>
    <property type="gene ID" value="ENSPKIG00000024494.1"/>
</dbReference>
<evidence type="ECO:0000256" key="6">
    <source>
        <dbReference type="ARBA" id="ARBA00023274"/>
    </source>
</evidence>
<keyword evidence="5" id="KW-0496">Mitochondrion</keyword>
<dbReference type="PANTHER" id="PTHR13359">
    <property type="entry name" value="39S RIBOSOMAL PROTEIN L40, MITOCHONDRIAL"/>
    <property type="match status" value="1"/>
</dbReference>
<dbReference type="AlphaFoldDB" id="A0A3B3QVC2"/>
<accession>A0A3B3QVC2</accession>
<dbReference type="InterPro" id="IPR039145">
    <property type="entry name" value="Ribosomal_mL40_metazoa/plant"/>
</dbReference>
<dbReference type="CTD" id="64976"/>
<dbReference type="Gene3D" id="6.10.250.3440">
    <property type="match status" value="1"/>
</dbReference>
<protein>
    <recommendedName>
        <fullName evidence="7">Large ribosomal subunit protein mL40</fullName>
    </recommendedName>
    <alternativeName>
        <fullName evidence="8">39S ribosomal protein L40, mitochondrial</fullName>
    </alternativeName>
</protein>
<name>A0A3B3QVC2_9TELE</name>
<comment type="similarity">
    <text evidence="2">Belongs to the mitochondrion-specific ribosomal protein mL40 family.</text>
</comment>
<dbReference type="KEGG" id="pki:111856841"/>
<evidence type="ECO:0000256" key="4">
    <source>
        <dbReference type="ARBA" id="ARBA00022980"/>
    </source>
</evidence>
<dbReference type="GeneID" id="111856841"/>
<keyword evidence="3" id="KW-0809">Transit peptide</keyword>
<sequence length="204" mass="23532">MFVSVGTTLTRVLLHQSTTTCILTAQPANIRLNHWFPSLLAVKTSTPVRAEPTKKKKKVDPKRDVEARERLKKKLKRMEKVPPELIPIEDFIVPSKYLDEIRVRSPPQLLSEESERRALLLKDWARYKQAQHKEEMQAIAQALDAQQEALKELRLESEELYEAAIQRDPELVPFLNQGPSHTPPITNYQAPEGKYNDITKVYVQ</sequence>
<dbReference type="STRING" id="1676925.ENSPKIP00000009356"/>
<dbReference type="InterPro" id="IPR019192">
    <property type="entry name" value="Ribosomal_mL40"/>
</dbReference>
<evidence type="ECO:0000313" key="10">
    <source>
        <dbReference type="Ensembl" id="ENSPKIP00000009356.1"/>
    </source>
</evidence>
<reference evidence="10" key="1">
    <citation type="submission" date="2025-08" db="UniProtKB">
        <authorList>
            <consortium name="Ensembl"/>
        </authorList>
    </citation>
    <scope>IDENTIFICATION</scope>
</reference>
<feature type="coiled-coil region" evidence="9">
    <location>
        <begin position="129"/>
        <end position="163"/>
    </location>
</feature>
<keyword evidence="6" id="KW-0687">Ribonucleoprotein</keyword>
<evidence type="ECO:0000256" key="9">
    <source>
        <dbReference type="SAM" id="Coils"/>
    </source>
</evidence>
<keyword evidence="9" id="KW-0175">Coiled coil</keyword>
<dbReference type="GO" id="GO:0005762">
    <property type="term" value="C:mitochondrial large ribosomal subunit"/>
    <property type="evidence" value="ECO:0007669"/>
    <property type="project" value="InterPro"/>
</dbReference>
<keyword evidence="11" id="KW-1185">Reference proteome</keyword>
<keyword evidence="4" id="KW-0689">Ribosomal protein</keyword>
<evidence type="ECO:0000256" key="8">
    <source>
        <dbReference type="ARBA" id="ARBA00083752"/>
    </source>
</evidence>
<organism evidence="10 11">
    <name type="scientific">Paramormyrops kingsleyae</name>
    <dbReference type="NCBI Taxonomy" id="1676925"/>
    <lineage>
        <taxon>Eukaryota</taxon>
        <taxon>Metazoa</taxon>
        <taxon>Chordata</taxon>
        <taxon>Craniata</taxon>
        <taxon>Vertebrata</taxon>
        <taxon>Euteleostomi</taxon>
        <taxon>Actinopterygii</taxon>
        <taxon>Neopterygii</taxon>
        <taxon>Teleostei</taxon>
        <taxon>Osteoglossocephala</taxon>
        <taxon>Osteoglossomorpha</taxon>
        <taxon>Osteoglossiformes</taxon>
        <taxon>Mormyridae</taxon>
        <taxon>Paramormyrops</taxon>
    </lineage>
</organism>
<reference evidence="10" key="2">
    <citation type="submission" date="2025-09" db="UniProtKB">
        <authorList>
            <consortium name="Ensembl"/>
        </authorList>
    </citation>
    <scope>IDENTIFICATION</scope>
</reference>
<evidence type="ECO:0000256" key="2">
    <source>
        <dbReference type="ARBA" id="ARBA00009360"/>
    </source>
</evidence>
<evidence type="ECO:0000313" key="11">
    <source>
        <dbReference type="Proteomes" id="UP000261540"/>
    </source>
</evidence>
<dbReference type="RefSeq" id="XP_023692872.1">
    <property type="nucleotide sequence ID" value="XM_023837104.2"/>
</dbReference>
<evidence type="ECO:0000256" key="7">
    <source>
        <dbReference type="ARBA" id="ARBA00035192"/>
    </source>
</evidence>
<proteinExistence type="inferred from homology"/>
<evidence type="ECO:0000256" key="1">
    <source>
        <dbReference type="ARBA" id="ARBA00004173"/>
    </source>
</evidence>
<dbReference type="Proteomes" id="UP000261540">
    <property type="component" value="Unplaced"/>
</dbReference>
<dbReference type="FunFam" id="6.10.250.3440:FF:000001">
    <property type="entry name" value="Mitochondrial ribosomal protein L40"/>
    <property type="match status" value="1"/>
</dbReference>
<comment type="subcellular location">
    <subcellularLocation>
        <location evidence="1">Mitochondrion</location>
    </subcellularLocation>
</comment>
<dbReference type="Pfam" id="PF09812">
    <property type="entry name" value="MRP-L28"/>
    <property type="match status" value="1"/>
</dbReference>
<dbReference type="PANTHER" id="PTHR13359:SF2">
    <property type="entry name" value="LARGE RIBOSOMAL SUBUNIT PROTEIN ML40"/>
    <property type="match status" value="1"/>
</dbReference>
<evidence type="ECO:0000256" key="5">
    <source>
        <dbReference type="ARBA" id="ARBA00023128"/>
    </source>
</evidence>